<dbReference type="Pfam" id="PF00642">
    <property type="entry name" value="zf-CCCH"/>
    <property type="match status" value="5"/>
</dbReference>
<dbReference type="InterPro" id="IPR050974">
    <property type="entry name" value="Plant_ZF_CCCH"/>
</dbReference>
<feature type="zinc finger region" description="C3H1-type" evidence="5">
    <location>
        <begin position="280"/>
        <end position="308"/>
    </location>
</feature>
<evidence type="ECO:0000256" key="1">
    <source>
        <dbReference type="ARBA" id="ARBA00022723"/>
    </source>
</evidence>
<dbReference type="PANTHER" id="PTHR12506">
    <property type="entry name" value="PROTEIN PHOSPHATASE RELATED"/>
    <property type="match status" value="1"/>
</dbReference>
<evidence type="ECO:0000256" key="5">
    <source>
        <dbReference type="PROSITE-ProRule" id="PRU00723"/>
    </source>
</evidence>
<dbReference type="Gene3D" id="4.10.1000.10">
    <property type="entry name" value="Zinc finger, CCCH-type"/>
    <property type="match status" value="2"/>
</dbReference>
<feature type="domain" description="C3H1-type" evidence="7">
    <location>
        <begin position="326"/>
        <end position="354"/>
    </location>
</feature>
<protein>
    <recommendedName>
        <fullName evidence="7">C3H1-type domain-containing protein</fullName>
    </recommendedName>
</protein>
<feature type="zinc finger region" description="C3H1-type" evidence="5">
    <location>
        <begin position="86"/>
        <end position="114"/>
    </location>
</feature>
<evidence type="ECO:0000256" key="2">
    <source>
        <dbReference type="ARBA" id="ARBA00022771"/>
    </source>
</evidence>
<comment type="caution">
    <text evidence="8">The sequence shown here is derived from an EMBL/GenBank/DDBJ whole genome shotgun (WGS) entry which is preliminary data.</text>
</comment>
<reference evidence="8 9" key="1">
    <citation type="submission" date="2024-01" db="EMBL/GenBank/DDBJ databases">
        <title>Genome assemblies of Stephania.</title>
        <authorList>
            <person name="Yang L."/>
        </authorList>
    </citation>
    <scope>NUCLEOTIDE SEQUENCE [LARGE SCALE GENOMIC DNA]</scope>
    <source>
        <strain evidence="8">QJT</strain>
        <tissue evidence="8">Leaf</tissue>
    </source>
</reference>
<dbReference type="Gene3D" id="2.30.30.1190">
    <property type="match status" value="1"/>
</dbReference>
<organism evidence="8 9">
    <name type="scientific">Stephania japonica</name>
    <dbReference type="NCBI Taxonomy" id="461633"/>
    <lineage>
        <taxon>Eukaryota</taxon>
        <taxon>Viridiplantae</taxon>
        <taxon>Streptophyta</taxon>
        <taxon>Embryophyta</taxon>
        <taxon>Tracheophyta</taxon>
        <taxon>Spermatophyta</taxon>
        <taxon>Magnoliopsida</taxon>
        <taxon>Ranunculales</taxon>
        <taxon>Menispermaceae</taxon>
        <taxon>Menispermoideae</taxon>
        <taxon>Cissampelideae</taxon>
        <taxon>Stephania</taxon>
    </lineage>
</organism>
<keyword evidence="3 5" id="KW-0862">Zinc</keyword>
<dbReference type="SUPFAM" id="SSF90229">
    <property type="entry name" value="CCCH zinc finger"/>
    <property type="match status" value="5"/>
</dbReference>
<feature type="compositionally biased region" description="Basic and acidic residues" evidence="6">
    <location>
        <begin position="407"/>
        <end position="418"/>
    </location>
</feature>
<dbReference type="PANTHER" id="PTHR12506:SF50">
    <property type="entry name" value="ZINC FINGER CCCH DOMAIN-CONTAINING PROTEIN 26"/>
    <property type="match status" value="1"/>
</dbReference>
<feature type="region of interest" description="Disordered" evidence="6">
    <location>
        <begin position="376"/>
        <end position="438"/>
    </location>
</feature>
<proteinExistence type="predicted"/>
<dbReference type="AlphaFoldDB" id="A0AAP0HHQ2"/>
<keyword evidence="9" id="KW-1185">Reference proteome</keyword>
<evidence type="ECO:0000256" key="4">
    <source>
        <dbReference type="ARBA" id="ARBA00023125"/>
    </source>
</evidence>
<feature type="domain" description="C3H1-type" evidence="7">
    <location>
        <begin position="131"/>
        <end position="159"/>
    </location>
</feature>
<feature type="zinc finger region" description="C3H1-type" evidence="5">
    <location>
        <begin position="326"/>
        <end position="354"/>
    </location>
</feature>
<keyword evidence="1 5" id="KW-0479">Metal-binding</keyword>
<dbReference type="InterPro" id="IPR000571">
    <property type="entry name" value="Znf_CCCH"/>
</dbReference>
<gene>
    <name evidence="8" type="ORF">Sjap_025162</name>
</gene>
<feature type="domain" description="C3H1-type" evidence="7">
    <location>
        <begin position="280"/>
        <end position="308"/>
    </location>
</feature>
<feature type="zinc finger region" description="C3H1-type" evidence="5">
    <location>
        <begin position="131"/>
        <end position="159"/>
    </location>
</feature>
<evidence type="ECO:0000313" key="9">
    <source>
        <dbReference type="Proteomes" id="UP001417504"/>
    </source>
</evidence>
<feature type="domain" description="C3H1-type" evidence="7">
    <location>
        <begin position="40"/>
        <end position="68"/>
    </location>
</feature>
<dbReference type="SMART" id="SM00356">
    <property type="entry name" value="ZnF_C3H1"/>
    <property type="match status" value="5"/>
</dbReference>
<sequence>MPESVGSTEKLEEAMCLMKIQNGDDHNGGPGHSSSPDSDRPGETDCIHYLRTGVCGHGSNCRFNHPSDPGQVWIMIVQNVAELPERVGQPDCQFFLKTGTCKFGSNCKYHHPQDKKNGGQVELNTVGLPMRKEEKSCPFYMRNGSCKFGVACKFHHPQPQPVGALSPLSGTNAAYGSFASPMALQSGLPYSGGLHMWSVPRVPPYISGPRMQGPQAYVPMVLPPQGILPTQQVWNTYTGIMSSAMPNGVLGSNLLYNSQSPGDFGSGEQAQLLPTSFPERPDQPECQYYMRNGSCKFGSNCKYHHPKERISPTVLNAFSAFGLPLRPGHPICTFYSTHGFCKFGSACKYDHPFTGIYNYGMSIPAVPSIHDPHLYHYRRNPSETGFPKPSRVPDKTKKNVPMRSKHPNLDAKVPKDPEEQQGEQPPSSMGTPPTSPKP</sequence>
<feature type="region of interest" description="Disordered" evidence="6">
    <location>
        <begin position="21"/>
        <end position="43"/>
    </location>
</feature>
<evidence type="ECO:0000256" key="3">
    <source>
        <dbReference type="ARBA" id="ARBA00022833"/>
    </source>
</evidence>
<dbReference type="GO" id="GO:0008270">
    <property type="term" value="F:zinc ion binding"/>
    <property type="evidence" value="ECO:0007669"/>
    <property type="project" value="UniProtKB-KW"/>
</dbReference>
<evidence type="ECO:0000313" key="8">
    <source>
        <dbReference type="EMBL" id="KAK9084751.1"/>
    </source>
</evidence>
<evidence type="ECO:0000259" key="7">
    <source>
        <dbReference type="PROSITE" id="PS50103"/>
    </source>
</evidence>
<dbReference type="InterPro" id="IPR036855">
    <property type="entry name" value="Znf_CCCH_sf"/>
</dbReference>
<keyword evidence="2 5" id="KW-0863">Zinc-finger</keyword>
<keyword evidence="4" id="KW-0238">DNA-binding</keyword>
<name>A0AAP0HHQ2_9MAGN</name>
<feature type="zinc finger region" description="C3H1-type" evidence="5">
    <location>
        <begin position="40"/>
        <end position="68"/>
    </location>
</feature>
<dbReference type="PROSITE" id="PS50103">
    <property type="entry name" value="ZF_C3H1"/>
    <property type="match status" value="5"/>
</dbReference>
<evidence type="ECO:0000256" key="6">
    <source>
        <dbReference type="SAM" id="MobiDB-lite"/>
    </source>
</evidence>
<accession>A0AAP0HHQ2</accession>
<dbReference type="Proteomes" id="UP001417504">
    <property type="component" value="Unassembled WGS sequence"/>
</dbReference>
<dbReference type="GO" id="GO:0003729">
    <property type="term" value="F:mRNA binding"/>
    <property type="evidence" value="ECO:0007669"/>
    <property type="project" value="TreeGrafter"/>
</dbReference>
<feature type="domain" description="C3H1-type" evidence="7">
    <location>
        <begin position="86"/>
        <end position="114"/>
    </location>
</feature>
<dbReference type="EMBL" id="JBBNAE010000011">
    <property type="protein sequence ID" value="KAK9084751.1"/>
    <property type="molecule type" value="Genomic_DNA"/>
</dbReference>
<dbReference type="GO" id="GO:0003677">
    <property type="term" value="F:DNA binding"/>
    <property type="evidence" value="ECO:0007669"/>
    <property type="project" value="UniProtKB-KW"/>
</dbReference>